<gene>
    <name evidence="13" type="ORF">M2319_001939</name>
</gene>
<evidence type="ECO:0000256" key="7">
    <source>
        <dbReference type="ARBA" id="ARBA00022833"/>
    </source>
</evidence>
<evidence type="ECO:0000256" key="9">
    <source>
        <dbReference type="ARBA" id="ARBA00023049"/>
    </source>
</evidence>
<keyword evidence="10 11" id="KW-0472">Membrane</keyword>
<dbReference type="EC" id="3.4.24.-" evidence="11"/>
<proteinExistence type="inferred from homology"/>
<comment type="subcellular location">
    <subcellularLocation>
        <location evidence="2">Membrane</location>
        <topology evidence="2">Multi-pass membrane protein</topology>
    </subcellularLocation>
</comment>
<feature type="domain" description="PDZ" evidence="12">
    <location>
        <begin position="133"/>
        <end position="203"/>
    </location>
</feature>
<evidence type="ECO:0000313" key="14">
    <source>
        <dbReference type="Proteomes" id="UP001209755"/>
    </source>
</evidence>
<dbReference type="GO" id="GO:0008233">
    <property type="term" value="F:peptidase activity"/>
    <property type="evidence" value="ECO:0007669"/>
    <property type="project" value="UniProtKB-KW"/>
</dbReference>
<dbReference type="PANTHER" id="PTHR42837:SF2">
    <property type="entry name" value="MEMBRANE METALLOPROTEASE ARASP2, CHLOROPLASTIC-RELATED"/>
    <property type="match status" value="1"/>
</dbReference>
<feature type="transmembrane region" description="Helical" evidence="11">
    <location>
        <begin position="351"/>
        <end position="369"/>
    </location>
</feature>
<comment type="similarity">
    <text evidence="3 11">Belongs to the peptidase M50B family.</text>
</comment>
<dbReference type="Gene3D" id="2.30.42.10">
    <property type="match status" value="1"/>
</dbReference>
<keyword evidence="8 11" id="KW-1133">Transmembrane helix</keyword>
<keyword evidence="5 11" id="KW-0812">Transmembrane</keyword>
<evidence type="ECO:0000313" key="13">
    <source>
        <dbReference type="EMBL" id="MCW2307608.1"/>
    </source>
</evidence>
<dbReference type="InterPro" id="IPR036034">
    <property type="entry name" value="PDZ_sf"/>
</dbReference>
<dbReference type="Proteomes" id="UP001209755">
    <property type="component" value="Unassembled WGS sequence"/>
</dbReference>
<dbReference type="PANTHER" id="PTHR42837">
    <property type="entry name" value="REGULATOR OF SIGMA-E PROTEASE RSEP"/>
    <property type="match status" value="1"/>
</dbReference>
<dbReference type="GO" id="GO:0006508">
    <property type="term" value="P:proteolysis"/>
    <property type="evidence" value="ECO:0007669"/>
    <property type="project" value="UniProtKB-KW"/>
</dbReference>
<comment type="caution">
    <text evidence="13">The sequence shown here is derived from an EMBL/GenBank/DDBJ whole genome shotgun (WGS) entry which is preliminary data.</text>
</comment>
<dbReference type="InterPro" id="IPR008915">
    <property type="entry name" value="Peptidase_M50"/>
</dbReference>
<dbReference type="InterPro" id="IPR004387">
    <property type="entry name" value="Pept_M50_Zn"/>
</dbReference>
<sequence length="383" mass="41252">MEIITGTGSVLIGFILPFLIVLTVVVFFHELGHFLVARWCGIRVLTFSIGFGPELFGREDRHGTRWKVSAIPLGGFVKFYGDEGAASTPDRDAVAAMSASERSVSFPAKPLWQRAAVVAAGPLANFVLAIAIFTLFFSIYGKQMVSARVDTVQPQSAAAVAGFEPGDRIVEIDGQSIESFADVQRMVSVNAGLPLNVVVDRDGSRRDLVVTPELRTIEDRFGNEQRLGILGIGRSTKPSDVVVKTYLPHTAFVAAVEETWDVLERTVDYVGGVIAGRNPADQLGGPIRVAHISGQVASLGVMQLINLIAVLSISIGLINLVPIPLLDGGHLAFYAIEAVRGRPLSDRAMDLSYRVGFALVLSLMIFVTWNDITTLSFFGAAKP</sequence>
<dbReference type="CDD" id="cd06163">
    <property type="entry name" value="S2P-M50_PDZ_RseP-like"/>
    <property type="match status" value="1"/>
</dbReference>
<dbReference type="Pfam" id="PF17820">
    <property type="entry name" value="PDZ_6"/>
    <property type="match status" value="1"/>
</dbReference>
<evidence type="ECO:0000259" key="12">
    <source>
        <dbReference type="SMART" id="SM00228"/>
    </source>
</evidence>
<evidence type="ECO:0000256" key="3">
    <source>
        <dbReference type="ARBA" id="ARBA00007931"/>
    </source>
</evidence>
<dbReference type="InterPro" id="IPR041489">
    <property type="entry name" value="PDZ_6"/>
</dbReference>
<protein>
    <recommendedName>
        <fullName evidence="11">Zinc metalloprotease</fullName>
        <ecNumber evidence="11">3.4.24.-</ecNumber>
    </recommendedName>
</protein>
<feature type="transmembrane region" description="Helical" evidence="11">
    <location>
        <begin position="296"/>
        <end position="315"/>
    </location>
</feature>
<comment type="cofactor">
    <cofactor evidence="1 11">
        <name>Zn(2+)</name>
        <dbReference type="ChEBI" id="CHEBI:29105"/>
    </cofactor>
</comment>
<evidence type="ECO:0000256" key="1">
    <source>
        <dbReference type="ARBA" id="ARBA00001947"/>
    </source>
</evidence>
<feature type="transmembrane region" description="Helical" evidence="11">
    <location>
        <begin position="115"/>
        <end position="140"/>
    </location>
</feature>
<name>A0ABT3HB34_9HYPH</name>
<reference evidence="14" key="1">
    <citation type="submission" date="2023-07" db="EMBL/GenBank/DDBJ databases">
        <title>Genome sequencing of Purple Non-Sulfur Bacteria from various extreme environments.</title>
        <authorList>
            <person name="Mayer M."/>
        </authorList>
    </citation>
    <scope>NUCLEOTIDE SEQUENCE [LARGE SCALE GENOMIC DNA]</scope>
    <source>
        <strain evidence="14">DSM 17935</strain>
    </source>
</reference>
<dbReference type="InterPro" id="IPR001478">
    <property type="entry name" value="PDZ"/>
</dbReference>
<feature type="transmembrane region" description="Helical" evidence="11">
    <location>
        <begin position="6"/>
        <end position="28"/>
    </location>
</feature>
<keyword evidence="9 11" id="KW-0482">Metalloprotease</keyword>
<dbReference type="CDD" id="cd23081">
    <property type="entry name" value="cpPDZ_EcRseP-like"/>
    <property type="match status" value="1"/>
</dbReference>
<evidence type="ECO:0000256" key="6">
    <source>
        <dbReference type="ARBA" id="ARBA00022801"/>
    </source>
</evidence>
<keyword evidence="6 11" id="KW-0378">Hydrolase</keyword>
<dbReference type="RefSeq" id="WP_264601250.1">
    <property type="nucleotide sequence ID" value="NZ_JAOQNS010000004.1"/>
</dbReference>
<evidence type="ECO:0000256" key="11">
    <source>
        <dbReference type="RuleBase" id="RU362031"/>
    </source>
</evidence>
<keyword evidence="14" id="KW-1185">Reference proteome</keyword>
<accession>A0ABT3HB34</accession>
<evidence type="ECO:0000256" key="2">
    <source>
        <dbReference type="ARBA" id="ARBA00004141"/>
    </source>
</evidence>
<dbReference type="NCBIfam" id="TIGR00054">
    <property type="entry name" value="RIP metalloprotease RseP"/>
    <property type="match status" value="1"/>
</dbReference>
<organism evidence="13 14">
    <name type="scientific">Rhodobium gokarnense</name>
    <dbReference type="NCBI Taxonomy" id="364296"/>
    <lineage>
        <taxon>Bacteria</taxon>
        <taxon>Pseudomonadati</taxon>
        <taxon>Pseudomonadota</taxon>
        <taxon>Alphaproteobacteria</taxon>
        <taxon>Hyphomicrobiales</taxon>
        <taxon>Rhodobiaceae</taxon>
        <taxon>Rhodobium</taxon>
    </lineage>
</organism>
<evidence type="ECO:0000256" key="4">
    <source>
        <dbReference type="ARBA" id="ARBA00022670"/>
    </source>
</evidence>
<keyword evidence="7 11" id="KW-0862">Zinc</keyword>
<dbReference type="Pfam" id="PF02163">
    <property type="entry name" value="Peptidase_M50"/>
    <property type="match status" value="1"/>
</dbReference>
<evidence type="ECO:0000256" key="8">
    <source>
        <dbReference type="ARBA" id="ARBA00022989"/>
    </source>
</evidence>
<evidence type="ECO:0000256" key="10">
    <source>
        <dbReference type="ARBA" id="ARBA00023136"/>
    </source>
</evidence>
<dbReference type="SUPFAM" id="SSF50156">
    <property type="entry name" value="PDZ domain-like"/>
    <property type="match status" value="1"/>
</dbReference>
<dbReference type="EMBL" id="JAOQNS010000004">
    <property type="protein sequence ID" value="MCW2307608.1"/>
    <property type="molecule type" value="Genomic_DNA"/>
</dbReference>
<dbReference type="SMART" id="SM00228">
    <property type="entry name" value="PDZ"/>
    <property type="match status" value="1"/>
</dbReference>
<keyword evidence="11" id="KW-0479">Metal-binding</keyword>
<keyword evidence="4 13" id="KW-0645">Protease</keyword>
<evidence type="ECO:0000256" key="5">
    <source>
        <dbReference type="ARBA" id="ARBA00022692"/>
    </source>
</evidence>